<accession>A0ABT4YW83</accession>
<dbReference type="InterPro" id="IPR013131">
    <property type="entry name" value="Mannitol_DH_N"/>
</dbReference>
<dbReference type="EC" id="1.1.1.57" evidence="5"/>
<dbReference type="Proteomes" id="UP001210678">
    <property type="component" value="Unassembled WGS sequence"/>
</dbReference>
<feature type="domain" description="Mannitol dehydrogenase N-terminal" evidence="3">
    <location>
        <begin position="27"/>
        <end position="275"/>
    </location>
</feature>
<keyword evidence="6" id="KW-1185">Reference proteome</keyword>
<dbReference type="GO" id="GO:0008866">
    <property type="term" value="F:fructuronate reductase activity"/>
    <property type="evidence" value="ECO:0007669"/>
    <property type="project" value="UniProtKB-EC"/>
</dbReference>
<dbReference type="SUPFAM" id="SSF51735">
    <property type="entry name" value="NAD(P)-binding Rossmann-fold domains"/>
    <property type="match status" value="1"/>
</dbReference>
<sequence length="488" mass="53944">MTTTISNTPLKTGVVNPSYDRSRLKTKIVHLGFGAFHRAHQALFTDEIAGKSESDWGYCEVNLFGGEELIQKLREQDHLYTVAEKGANKIDVKVIGSVVESLHSTFDGTQAILEKMAEPQVAIVSMTITEKGYCSDPATGQLDKTNPLIVHDLANPTDPKSAIGYIVQALRLRRDRGLTPFTVMSCDNVQENGHVARAAVMGYVQLLDQDLAQWIESNVTFPCTMVDRIVPAATEDTLSEIAELLGVTDPCGIACEPFRQWVIEDNFVAGRPDWTLAGAEFVEDVIPFEEMKLRMLNGSHSFLAYLGYLGGYDHISDTMTDPAYKEAALNLMLKEQAPTLTMPEGSNLRAYAELLIDRFTNPSLKHRTWQIAMDGSQKLPPRMLNSIMSHLESGTEYKYLALGVAGWMRYVSGIDENEQPIEVLDPLANELKSICDKHGRNVSVVQALMSIDSIFSPELANNHLFIEEIEKAYSNLITLSAKGAVAAL</sequence>
<dbReference type="Gene3D" id="1.10.1040.10">
    <property type="entry name" value="N-(1-d-carboxylethyl)-l-norvaline Dehydrogenase, domain 2"/>
    <property type="match status" value="1"/>
</dbReference>
<evidence type="ECO:0000259" key="4">
    <source>
        <dbReference type="Pfam" id="PF08125"/>
    </source>
</evidence>
<dbReference type="InterPro" id="IPR023027">
    <property type="entry name" value="Mannitol_DH_CS"/>
</dbReference>
<dbReference type="SUPFAM" id="SSF48179">
    <property type="entry name" value="6-phosphogluconate dehydrogenase C-terminal domain-like"/>
    <property type="match status" value="1"/>
</dbReference>
<dbReference type="InterPro" id="IPR000669">
    <property type="entry name" value="Mannitol_DH"/>
</dbReference>
<dbReference type="InterPro" id="IPR008927">
    <property type="entry name" value="6-PGluconate_DH-like_C_sf"/>
</dbReference>
<dbReference type="EMBL" id="JAQLOI010000003">
    <property type="protein sequence ID" value="MDB1125847.1"/>
    <property type="molecule type" value="Genomic_DNA"/>
</dbReference>
<name>A0ABT4YW83_9VIBR</name>
<evidence type="ECO:0000313" key="6">
    <source>
        <dbReference type="Proteomes" id="UP001210678"/>
    </source>
</evidence>
<reference evidence="5 6" key="1">
    <citation type="submission" date="2023-01" db="EMBL/GenBank/DDBJ databases">
        <title>Vibrio sp. KJ40-1 sp.nov, isolated from marine algae.</title>
        <authorList>
            <person name="Butt M."/>
            <person name="Kim J.M.J."/>
            <person name="Jeon C.O.C."/>
        </authorList>
    </citation>
    <scope>NUCLEOTIDE SEQUENCE [LARGE SCALE GENOMIC DNA]</scope>
    <source>
        <strain evidence="5 6">KJ40-1</strain>
    </source>
</reference>
<dbReference type="PANTHER" id="PTHR43362">
    <property type="entry name" value="MANNITOL DEHYDROGENASE DSF1-RELATED"/>
    <property type="match status" value="1"/>
</dbReference>
<dbReference type="RefSeq" id="WP_272139930.1">
    <property type="nucleotide sequence ID" value="NZ_JAQLOI010000003.1"/>
</dbReference>
<evidence type="ECO:0000313" key="5">
    <source>
        <dbReference type="EMBL" id="MDB1125847.1"/>
    </source>
</evidence>
<dbReference type="InterPro" id="IPR013328">
    <property type="entry name" value="6PGD_dom2"/>
</dbReference>
<keyword evidence="1 5" id="KW-0560">Oxidoreductase</keyword>
<gene>
    <name evidence="5" type="ORF">PGX00_20155</name>
</gene>
<protein>
    <submittedName>
        <fullName evidence="5">Fructuronate reductase</fullName>
        <ecNumber evidence="5">1.1.1.57</ecNumber>
    </submittedName>
</protein>
<comment type="caution">
    <text evidence="5">The sequence shown here is derived from an EMBL/GenBank/DDBJ whole genome shotgun (WGS) entry which is preliminary data.</text>
</comment>
<proteinExistence type="predicted"/>
<dbReference type="InterPro" id="IPR036291">
    <property type="entry name" value="NAD(P)-bd_dom_sf"/>
</dbReference>
<feature type="domain" description="Mannitol dehydrogenase C-terminal" evidence="4">
    <location>
        <begin position="284"/>
        <end position="476"/>
    </location>
</feature>
<keyword evidence="2" id="KW-0520">NAD</keyword>
<evidence type="ECO:0000259" key="3">
    <source>
        <dbReference type="Pfam" id="PF01232"/>
    </source>
</evidence>
<dbReference type="NCBIfam" id="NF011611">
    <property type="entry name" value="PRK15037.1"/>
    <property type="match status" value="1"/>
</dbReference>
<evidence type="ECO:0000256" key="1">
    <source>
        <dbReference type="ARBA" id="ARBA00023002"/>
    </source>
</evidence>
<dbReference type="PANTHER" id="PTHR43362:SF7">
    <property type="entry name" value="D-MANNONATE OXIDOREDUCTASE"/>
    <property type="match status" value="1"/>
</dbReference>
<dbReference type="Pfam" id="PF08125">
    <property type="entry name" value="Mannitol_dh_C"/>
    <property type="match status" value="1"/>
</dbReference>
<dbReference type="PRINTS" id="PR00084">
    <property type="entry name" value="MTLDHDRGNASE"/>
</dbReference>
<dbReference type="Gene3D" id="3.40.50.720">
    <property type="entry name" value="NAD(P)-binding Rossmann-like Domain"/>
    <property type="match status" value="1"/>
</dbReference>
<evidence type="ECO:0000256" key="2">
    <source>
        <dbReference type="ARBA" id="ARBA00023027"/>
    </source>
</evidence>
<organism evidence="5 6">
    <name type="scientific">Vibrio algarum</name>
    <dbReference type="NCBI Taxonomy" id="3020714"/>
    <lineage>
        <taxon>Bacteria</taxon>
        <taxon>Pseudomonadati</taxon>
        <taxon>Pseudomonadota</taxon>
        <taxon>Gammaproteobacteria</taxon>
        <taxon>Vibrionales</taxon>
        <taxon>Vibrionaceae</taxon>
        <taxon>Vibrio</taxon>
    </lineage>
</organism>
<dbReference type="Pfam" id="PF01232">
    <property type="entry name" value="Mannitol_dh"/>
    <property type="match status" value="1"/>
</dbReference>
<dbReference type="InterPro" id="IPR050988">
    <property type="entry name" value="Mannitol_DH/Oxidoreductase"/>
</dbReference>
<dbReference type="InterPro" id="IPR013118">
    <property type="entry name" value="Mannitol_DH_C"/>
</dbReference>
<dbReference type="PROSITE" id="PS00974">
    <property type="entry name" value="MANNITOL_DHGENASE"/>
    <property type="match status" value="1"/>
</dbReference>